<evidence type="ECO:0000313" key="1">
    <source>
        <dbReference type="EMBL" id="MFD1744141.1"/>
    </source>
</evidence>
<evidence type="ECO:0008006" key="3">
    <source>
        <dbReference type="Google" id="ProtNLM"/>
    </source>
</evidence>
<evidence type="ECO:0000313" key="2">
    <source>
        <dbReference type="Proteomes" id="UP001597322"/>
    </source>
</evidence>
<protein>
    <recommendedName>
        <fullName evidence="3">DUF1127 domain-containing protein</fullName>
    </recommendedName>
</protein>
<gene>
    <name evidence="1" type="ORF">ACFSE1_01590</name>
</gene>
<reference evidence="2" key="1">
    <citation type="journal article" date="2019" name="Int. J. Syst. Evol. Microbiol.">
        <title>The Global Catalogue of Microorganisms (GCM) 10K type strain sequencing project: providing services to taxonomists for standard genome sequencing and annotation.</title>
        <authorList>
            <consortium name="The Broad Institute Genomics Platform"/>
            <consortium name="The Broad Institute Genome Sequencing Center for Infectious Disease"/>
            <person name="Wu L."/>
            <person name="Ma J."/>
        </authorList>
    </citation>
    <scope>NUCLEOTIDE SEQUENCE [LARGE SCALE GENOMIC DNA]</scope>
    <source>
        <strain evidence="2">CG52</strain>
    </source>
</reference>
<keyword evidence="2" id="KW-1185">Reference proteome</keyword>
<dbReference type="EMBL" id="JBHUEQ010000003">
    <property type="protein sequence ID" value="MFD1744141.1"/>
    <property type="molecule type" value="Genomic_DNA"/>
</dbReference>
<proteinExistence type="predicted"/>
<dbReference type="RefSeq" id="WP_377395566.1">
    <property type="nucleotide sequence ID" value="NZ_JBHUEQ010000003.1"/>
</dbReference>
<comment type="caution">
    <text evidence="1">The sequence shown here is derived from an EMBL/GenBank/DDBJ whole genome shotgun (WGS) entry which is preliminary data.</text>
</comment>
<accession>A0ABW4LYF8</accession>
<organism evidence="1 2">
    <name type="scientific">Rhizobium helianthi</name>
    <dbReference type="NCBI Taxonomy" id="1132695"/>
    <lineage>
        <taxon>Bacteria</taxon>
        <taxon>Pseudomonadati</taxon>
        <taxon>Pseudomonadota</taxon>
        <taxon>Alphaproteobacteria</taxon>
        <taxon>Hyphomicrobiales</taxon>
        <taxon>Rhizobiaceae</taxon>
        <taxon>Rhizobium/Agrobacterium group</taxon>
        <taxon>Rhizobium</taxon>
    </lineage>
</organism>
<dbReference type="Proteomes" id="UP001597322">
    <property type="component" value="Unassembled WGS sequence"/>
</dbReference>
<sequence>MSCTTCPALEMSPIPAVSPLKGLQSLPARFIDRLARAYRQHRELAHLEALPLDLRKDIGWPAADLCRHRQYHSAKQPLS</sequence>
<name>A0ABW4LYF8_9HYPH</name>